<keyword evidence="2" id="KW-1185">Reference proteome</keyword>
<dbReference type="EMBL" id="JABELV010000285">
    <property type="protein sequence ID" value="KAG7527460.1"/>
    <property type="molecule type" value="Genomic_DNA"/>
</dbReference>
<dbReference type="AlphaFoldDB" id="A0A8K0JGE0"/>
<name>A0A8K0JGE0_9TREE</name>
<dbReference type="Proteomes" id="UP000812966">
    <property type="component" value="Unassembled WGS sequence"/>
</dbReference>
<gene>
    <name evidence="1" type="ORF">FFLO_06917</name>
</gene>
<proteinExistence type="predicted"/>
<protein>
    <submittedName>
        <fullName evidence="1">Uncharacterized protein</fullName>
    </submittedName>
</protein>
<sequence>MGGRFNFHDNYDPFLDKDVVYRAVRTSNFNWPVNEAPCGLCPIQGFCSESGPVNPIGCEYYGNWDPNDSFKLKLDMQGLLEI</sequence>
<dbReference type="OrthoDB" id="613763at2759"/>
<evidence type="ECO:0000313" key="2">
    <source>
        <dbReference type="Proteomes" id="UP000812966"/>
    </source>
</evidence>
<reference evidence="1" key="1">
    <citation type="submission" date="2020-04" db="EMBL/GenBank/DDBJ databases">
        <title>Analysis of mating type loci in Filobasidium floriforme.</title>
        <authorList>
            <person name="Nowrousian M."/>
        </authorList>
    </citation>
    <scope>NUCLEOTIDE SEQUENCE</scope>
    <source>
        <strain evidence="1">CBS 6242</strain>
    </source>
</reference>
<accession>A0A8K0JGE0</accession>
<comment type="caution">
    <text evidence="1">The sequence shown here is derived from an EMBL/GenBank/DDBJ whole genome shotgun (WGS) entry which is preliminary data.</text>
</comment>
<organism evidence="1 2">
    <name type="scientific">Filobasidium floriforme</name>
    <dbReference type="NCBI Taxonomy" id="5210"/>
    <lineage>
        <taxon>Eukaryota</taxon>
        <taxon>Fungi</taxon>
        <taxon>Dikarya</taxon>
        <taxon>Basidiomycota</taxon>
        <taxon>Agaricomycotina</taxon>
        <taxon>Tremellomycetes</taxon>
        <taxon>Filobasidiales</taxon>
        <taxon>Filobasidiaceae</taxon>
        <taxon>Filobasidium</taxon>
    </lineage>
</organism>
<evidence type="ECO:0000313" key="1">
    <source>
        <dbReference type="EMBL" id="KAG7527460.1"/>
    </source>
</evidence>